<dbReference type="AlphaFoldDB" id="A0A5C3M512"/>
<dbReference type="Proteomes" id="UP000308652">
    <property type="component" value="Unassembled WGS sequence"/>
</dbReference>
<name>A0A5C3M512_9AGAR</name>
<dbReference type="PANTHER" id="PTHR43157">
    <property type="entry name" value="PHOSPHATIDYLINOSITOL-GLYCAN BIOSYNTHESIS CLASS F PROTEIN-RELATED"/>
    <property type="match status" value="1"/>
</dbReference>
<dbReference type="Gene3D" id="3.40.50.720">
    <property type="entry name" value="NAD(P)-binding Rossmann-like Domain"/>
    <property type="match status" value="1"/>
</dbReference>
<dbReference type="OrthoDB" id="542013at2759"/>
<gene>
    <name evidence="2" type="ORF">BDQ12DRAFT_649955</name>
</gene>
<evidence type="ECO:0000313" key="2">
    <source>
        <dbReference type="EMBL" id="TFK39466.1"/>
    </source>
</evidence>
<dbReference type="InterPro" id="IPR036291">
    <property type="entry name" value="NAD(P)-bd_dom_sf"/>
</dbReference>
<protein>
    <recommendedName>
        <fullName evidence="4">Short-chain dehydrogenase</fullName>
    </recommendedName>
</protein>
<dbReference type="PANTHER" id="PTHR43157:SF31">
    <property type="entry name" value="PHOSPHATIDYLINOSITOL-GLYCAN BIOSYNTHESIS CLASS F PROTEIN"/>
    <property type="match status" value="1"/>
</dbReference>
<dbReference type="InterPro" id="IPR002347">
    <property type="entry name" value="SDR_fam"/>
</dbReference>
<keyword evidence="3" id="KW-1185">Reference proteome</keyword>
<reference evidence="2 3" key="1">
    <citation type="journal article" date="2019" name="Nat. Ecol. Evol.">
        <title>Megaphylogeny resolves global patterns of mushroom evolution.</title>
        <authorList>
            <person name="Varga T."/>
            <person name="Krizsan K."/>
            <person name="Foldi C."/>
            <person name="Dima B."/>
            <person name="Sanchez-Garcia M."/>
            <person name="Sanchez-Ramirez S."/>
            <person name="Szollosi G.J."/>
            <person name="Szarkandi J.G."/>
            <person name="Papp V."/>
            <person name="Albert L."/>
            <person name="Andreopoulos W."/>
            <person name="Angelini C."/>
            <person name="Antonin V."/>
            <person name="Barry K.W."/>
            <person name="Bougher N.L."/>
            <person name="Buchanan P."/>
            <person name="Buyck B."/>
            <person name="Bense V."/>
            <person name="Catcheside P."/>
            <person name="Chovatia M."/>
            <person name="Cooper J."/>
            <person name="Damon W."/>
            <person name="Desjardin D."/>
            <person name="Finy P."/>
            <person name="Geml J."/>
            <person name="Haridas S."/>
            <person name="Hughes K."/>
            <person name="Justo A."/>
            <person name="Karasinski D."/>
            <person name="Kautmanova I."/>
            <person name="Kiss B."/>
            <person name="Kocsube S."/>
            <person name="Kotiranta H."/>
            <person name="LaButti K.M."/>
            <person name="Lechner B.E."/>
            <person name="Liimatainen K."/>
            <person name="Lipzen A."/>
            <person name="Lukacs Z."/>
            <person name="Mihaltcheva S."/>
            <person name="Morgado L.N."/>
            <person name="Niskanen T."/>
            <person name="Noordeloos M.E."/>
            <person name="Ohm R.A."/>
            <person name="Ortiz-Santana B."/>
            <person name="Ovrebo C."/>
            <person name="Racz N."/>
            <person name="Riley R."/>
            <person name="Savchenko A."/>
            <person name="Shiryaev A."/>
            <person name="Soop K."/>
            <person name="Spirin V."/>
            <person name="Szebenyi C."/>
            <person name="Tomsovsky M."/>
            <person name="Tulloss R.E."/>
            <person name="Uehling J."/>
            <person name="Grigoriev I.V."/>
            <person name="Vagvolgyi C."/>
            <person name="Papp T."/>
            <person name="Martin F.M."/>
            <person name="Miettinen O."/>
            <person name="Hibbett D.S."/>
            <person name="Nagy L.G."/>
        </authorList>
    </citation>
    <scope>NUCLEOTIDE SEQUENCE [LARGE SCALE GENOMIC DNA]</scope>
    <source>
        <strain evidence="2 3">CBS 166.37</strain>
    </source>
</reference>
<dbReference type="EMBL" id="ML213599">
    <property type="protein sequence ID" value="TFK39466.1"/>
    <property type="molecule type" value="Genomic_DNA"/>
</dbReference>
<dbReference type="PRINTS" id="PR00081">
    <property type="entry name" value="GDHRDH"/>
</dbReference>
<accession>A0A5C3M512</accession>
<proteinExistence type="predicted"/>
<organism evidence="2 3">
    <name type="scientific">Crucibulum laeve</name>
    <dbReference type="NCBI Taxonomy" id="68775"/>
    <lineage>
        <taxon>Eukaryota</taxon>
        <taxon>Fungi</taxon>
        <taxon>Dikarya</taxon>
        <taxon>Basidiomycota</taxon>
        <taxon>Agaricomycotina</taxon>
        <taxon>Agaricomycetes</taxon>
        <taxon>Agaricomycetidae</taxon>
        <taxon>Agaricales</taxon>
        <taxon>Agaricineae</taxon>
        <taxon>Nidulariaceae</taxon>
        <taxon>Crucibulum</taxon>
    </lineage>
</organism>
<evidence type="ECO:0000313" key="3">
    <source>
        <dbReference type="Proteomes" id="UP000308652"/>
    </source>
</evidence>
<dbReference type="SUPFAM" id="SSF51735">
    <property type="entry name" value="NAD(P)-binding Rossmann-fold domains"/>
    <property type="match status" value="1"/>
</dbReference>
<evidence type="ECO:0008006" key="4">
    <source>
        <dbReference type="Google" id="ProtNLM"/>
    </source>
</evidence>
<dbReference type="Pfam" id="PF00106">
    <property type="entry name" value="adh_short"/>
    <property type="match status" value="1"/>
</dbReference>
<dbReference type="GO" id="GO:0016491">
    <property type="term" value="F:oxidoreductase activity"/>
    <property type="evidence" value="ECO:0007669"/>
    <property type="project" value="UniProtKB-KW"/>
</dbReference>
<evidence type="ECO:0000256" key="1">
    <source>
        <dbReference type="ARBA" id="ARBA00023002"/>
    </source>
</evidence>
<keyword evidence="1" id="KW-0560">Oxidoreductase</keyword>
<dbReference type="STRING" id="68775.A0A5C3M512"/>
<sequence length="339" mass="37756">MKRPITAFLRDQWQKAPPALSANLKGKTVVVVGANSGLGFEATKHFARMNPGRLILACRSQQRGDAAVERIKIETGYNSAAVWLVDLNKFASVKAFADKFENEGGRLDLLIENAGTLPNTDYLPHLTGDGWEEALQINHLGLSLLGLRLIPRLLQTAQEHSTTPRLVLVTSDLHYMSSFEKRVTDSPNPLRLFGSKEYCTTSILRSRYRDSKLLNVFFVRALQERLGDKPLIVNCVNPGYCYSGLRSSFSGLRALLDRLVELLLARSTEEGSRQLIWGALGEDPQIRGAYISMSEVNEPSDYVIAEEGKKIQDKLWDDLIKELSVVDPAVKNIVDNLST</sequence>